<name>A0A146G781_TERSA</name>
<reference evidence="5" key="1">
    <citation type="journal article" date="2017" name="Genome Announc.">
        <title>Draft Genome Sequence of Terrimicrobium sacchariphilum NM-5T, a Facultative Anaerobic Soil Bacterium of the Class Spartobacteria.</title>
        <authorList>
            <person name="Qiu Y.L."/>
            <person name="Tourlousse D.M."/>
            <person name="Matsuura N."/>
            <person name="Ohashi A."/>
            <person name="Sekiguchi Y."/>
        </authorList>
    </citation>
    <scope>NUCLEOTIDE SEQUENCE [LARGE SCALE GENOMIC DNA]</scope>
    <source>
        <strain evidence="5">NM-5</strain>
    </source>
</reference>
<dbReference type="InterPro" id="IPR012902">
    <property type="entry name" value="N_methyl_site"/>
</dbReference>
<dbReference type="Pfam" id="PF07963">
    <property type="entry name" value="N_methyl"/>
    <property type="match status" value="1"/>
</dbReference>
<feature type="transmembrane region" description="Helical" evidence="3">
    <location>
        <begin position="49"/>
        <end position="70"/>
    </location>
</feature>
<dbReference type="SUPFAM" id="SSF54523">
    <property type="entry name" value="Pili subunits"/>
    <property type="match status" value="1"/>
</dbReference>
<keyword evidence="1" id="KW-0488">Methylation</keyword>
<dbReference type="PROSITE" id="PS00409">
    <property type="entry name" value="PROKAR_NTER_METHYL"/>
    <property type="match status" value="1"/>
</dbReference>
<dbReference type="Proteomes" id="UP000076023">
    <property type="component" value="Unassembled WGS sequence"/>
</dbReference>
<dbReference type="GO" id="GO:0015627">
    <property type="term" value="C:type II protein secretion system complex"/>
    <property type="evidence" value="ECO:0007669"/>
    <property type="project" value="InterPro"/>
</dbReference>
<dbReference type="AlphaFoldDB" id="A0A146G781"/>
<dbReference type="EMBL" id="BDCO01000002">
    <property type="protein sequence ID" value="GAT32598.1"/>
    <property type="molecule type" value="Genomic_DNA"/>
</dbReference>
<feature type="region of interest" description="Disordered" evidence="2">
    <location>
        <begin position="230"/>
        <end position="250"/>
    </location>
</feature>
<dbReference type="OrthoDB" id="198889at2"/>
<organism evidence="4 5">
    <name type="scientific">Terrimicrobium sacchariphilum</name>
    <dbReference type="NCBI Taxonomy" id="690879"/>
    <lineage>
        <taxon>Bacteria</taxon>
        <taxon>Pseudomonadati</taxon>
        <taxon>Verrucomicrobiota</taxon>
        <taxon>Terrimicrobiia</taxon>
        <taxon>Terrimicrobiales</taxon>
        <taxon>Terrimicrobiaceae</taxon>
        <taxon>Terrimicrobium</taxon>
    </lineage>
</organism>
<evidence type="ECO:0000256" key="1">
    <source>
        <dbReference type="ARBA" id="ARBA00022481"/>
    </source>
</evidence>
<dbReference type="InterPro" id="IPR000983">
    <property type="entry name" value="Bac_GSPG_pilin"/>
</dbReference>
<keyword evidence="3" id="KW-0472">Membrane</keyword>
<accession>A0A146G781</accession>
<proteinExistence type="predicted"/>
<dbReference type="STRING" id="690879.TSACC_2997"/>
<evidence type="ECO:0000313" key="5">
    <source>
        <dbReference type="Proteomes" id="UP000076023"/>
    </source>
</evidence>
<keyword evidence="3" id="KW-0812">Transmembrane</keyword>
<evidence type="ECO:0000256" key="3">
    <source>
        <dbReference type="SAM" id="Phobius"/>
    </source>
</evidence>
<dbReference type="GO" id="GO:0015628">
    <property type="term" value="P:protein secretion by the type II secretion system"/>
    <property type="evidence" value="ECO:0007669"/>
    <property type="project" value="InterPro"/>
</dbReference>
<keyword evidence="3" id="KW-1133">Transmembrane helix</keyword>
<dbReference type="InterPro" id="IPR045584">
    <property type="entry name" value="Pilin-like"/>
</dbReference>
<dbReference type="InParanoid" id="A0A146G781"/>
<evidence type="ECO:0000256" key="2">
    <source>
        <dbReference type="SAM" id="MobiDB-lite"/>
    </source>
</evidence>
<dbReference type="Gene3D" id="3.30.700.10">
    <property type="entry name" value="Glycoprotein, Type 4 Pilin"/>
    <property type="match status" value="1"/>
</dbReference>
<dbReference type="NCBIfam" id="TIGR02532">
    <property type="entry name" value="IV_pilin_GFxxxE"/>
    <property type="match status" value="1"/>
</dbReference>
<keyword evidence="5" id="KW-1185">Reference proteome</keyword>
<protein>
    <submittedName>
        <fullName evidence="4">Prepilin-type N-terminal cleavage/methylation domain-containing protein</fullName>
    </submittedName>
</protein>
<sequence length="250" mass="27568">MKREIPPVWLCSSRRPTPQGLRIVKRAEGSGLPTLSSPCHRACRRGFTLVEILVSVAIIAILAALVLPAFKSMRTHAQAARCVSSIRSWGVAMQLYVQENNGVFPNSKYPTNTHGILAKYLSMPENMTPSQLDEKIGCPDPDWKYGFNSLLSERPISTVSQPSRQIYAMDLCSSANDNRWIDLTVLGSKVVALRNAMPKPHSRKVCVLYVSGGAGLKLVSELYRSEVTRDTPSYVSSDDTTPIGSPDFDR</sequence>
<evidence type="ECO:0000313" key="4">
    <source>
        <dbReference type="EMBL" id="GAT32598.1"/>
    </source>
</evidence>
<gene>
    <name evidence="4" type="ORF">TSACC_2997</name>
</gene>
<dbReference type="PRINTS" id="PR00813">
    <property type="entry name" value="BCTERIALGSPG"/>
</dbReference>
<feature type="compositionally biased region" description="Polar residues" evidence="2">
    <location>
        <begin position="230"/>
        <end position="243"/>
    </location>
</feature>
<dbReference type="PANTHER" id="PTHR30093">
    <property type="entry name" value="GENERAL SECRETION PATHWAY PROTEIN G"/>
    <property type="match status" value="1"/>
</dbReference>
<comment type="caution">
    <text evidence="4">The sequence shown here is derived from an EMBL/GenBank/DDBJ whole genome shotgun (WGS) entry which is preliminary data.</text>
</comment>